<feature type="transmembrane region" description="Helical" evidence="1">
    <location>
        <begin position="12"/>
        <end position="31"/>
    </location>
</feature>
<dbReference type="InterPro" id="IPR012902">
    <property type="entry name" value="N_methyl_site"/>
</dbReference>
<dbReference type="EMBL" id="BMWV01000007">
    <property type="protein sequence ID" value="GGY48210.1"/>
    <property type="molecule type" value="Genomic_DNA"/>
</dbReference>
<accession>A0A411WWE4</accession>
<dbReference type="NCBIfam" id="TIGR02532">
    <property type="entry name" value="IV_pilin_GFxxxE"/>
    <property type="match status" value="1"/>
</dbReference>
<dbReference type="RefSeq" id="WP_131145235.1">
    <property type="nucleotide sequence ID" value="NZ_BMWV01000007.1"/>
</dbReference>
<keyword evidence="1" id="KW-1133">Transmembrane helix</keyword>
<dbReference type="OrthoDB" id="8592370at2"/>
<dbReference type="AlphaFoldDB" id="A0A411WWE4"/>
<organism evidence="2 5">
    <name type="scientific">Pseudoduganella albidiflava</name>
    <dbReference type="NCBI Taxonomy" id="321983"/>
    <lineage>
        <taxon>Bacteria</taxon>
        <taxon>Pseudomonadati</taxon>
        <taxon>Pseudomonadota</taxon>
        <taxon>Betaproteobacteria</taxon>
        <taxon>Burkholderiales</taxon>
        <taxon>Oxalobacteraceae</taxon>
        <taxon>Telluria group</taxon>
        <taxon>Pseudoduganella</taxon>
    </lineage>
</organism>
<evidence type="ECO:0000313" key="4">
    <source>
        <dbReference type="Proteomes" id="UP000292307"/>
    </source>
</evidence>
<dbReference type="Gene3D" id="3.30.700.10">
    <property type="entry name" value="Glycoprotein, Type 4 Pilin"/>
    <property type="match status" value="1"/>
</dbReference>
<keyword evidence="4" id="KW-1185">Reference proteome</keyword>
<dbReference type="Proteomes" id="UP000292307">
    <property type="component" value="Chromosome"/>
</dbReference>
<dbReference type="InterPro" id="IPR045584">
    <property type="entry name" value="Pilin-like"/>
</dbReference>
<protein>
    <submittedName>
        <fullName evidence="3">Prepilin-type N-terminal cleavage/methylation domain-containing protein</fullName>
    </submittedName>
    <submittedName>
        <fullName evidence="2">Type IV minor pilin protein PilE</fullName>
    </submittedName>
</protein>
<sequence>MKHAQQGFTLMEVLVTVVIVGILSAVAVPAYTGYVTRARTAEAFTALGAAQANAEQFWNNGRSYAGFDGSSAFPAATPNFTYALSNATASTFTVTATGRAKMTGFTYTIDQNGTRATTATPAWGTNTACWVDRKGGQCSS</sequence>
<evidence type="ECO:0000313" key="3">
    <source>
        <dbReference type="EMBL" id="QBI01111.1"/>
    </source>
</evidence>
<dbReference type="Pfam" id="PF07963">
    <property type="entry name" value="N_methyl"/>
    <property type="match status" value="1"/>
</dbReference>
<dbReference type="Pfam" id="PF16732">
    <property type="entry name" value="ComP_DUS"/>
    <property type="match status" value="1"/>
</dbReference>
<gene>
    <name evidence="2" type="primary">pilE</name>
    <name evidence="3" type="ORF">EYF70_09845</name>
    <name evidence="2" type="ORF">GCM10007387_32950</name>
</gene>
<dbReference type="Proteomes" id="UP000628442">
    <property type="component" value="Unassembled WGS sequence"/>
</dbReference>
<dbReference type="GO" id="GO:0043683">
    <property type="term" value="P:type IV pilus assembly"/>
    <property type="evidence" value="ECO:0007669"/>
    <property type="project" value="InterPro"/>
</dbReference>
<reference evidence="2" key="1">
    <citation type="journal article" date="2014" name="Int. J. Syst. Evol. Microbiol.">
        <title>Complete genome sequence of Corynebacterium casei LMG S-19264T (=DSM 44701T), isolated from a smear-ripened cheese.</title>
        <authorList>
            <consortium name="US DOE Joint Genome Institute (JGI-PGF)"/>
            <person name="Walter F."/>
            <person name="Albersmeier A."/>
            <person name="Kalinowski J."/>
            <person name="Ruckert C."/>
        </authorList>
    </citation>
    <scope>NUCLEOTIDE SEQUENCE</scope>
    <source>
        <strain evidence="2">KCTC 12343</strain>
    </source>
</reference>
<dbReference type="SUPFAM" id="SSF54523">
    <property type="entry name" value="Pili subunits"/>
    <property type="match status" value="1"/>
</dbReference>
<keyword evidence="1" id="KW-0472">Membrane</keyword>
<evidence type="ECO:0000313" key="5">
    <source>
        <dbReference type="Proteomes" id="UP000628442"/>
    </source>
</evidence>
<dbReference type="InterPro" id="IPR031982">
    <property type="entry name" value="PilE-like"/>
</dbReference>
<evidence type="ECO:0000256" key="1">
    <source>
        <dbReference type="SAM" id="Phobius"/>
    </source>
</evidence>
<reference evidence="3 4" key="2">
    <citation type="submission" date="2019-02" db="EMBL/GenBank/DDBJ databases">
        <title>Draft Genome Sequences of Six Type Strains of the Genus Massilia.</title>
        <authorList>
            <person name="Miess H."/>
            <person name="Frediansyhah A."/>
            <person name="Gross H."/>
        </authorList>
    </citation>
    <scope>NUCLEOTIDE SEQUENCE [LARGE SCALE GENOMIC DNA]</scope>
    <source>
        <strain evidence="3 4">DSM 17472</strain>
    </source>
</reference>
<proteinExistence type="predicted"/>
<evidence type="ECO:0000313" key="2">
    <source>
        <dbReference type="EMBL" id="GGY48210.1"/>
    </source>
</evidence>
<keyword evidence="1" id="KW-0812">Transmembrane</keyword>
<name>A0A411WWE4_9BURK</name>
<dbReference type="EMBL" id="CP036401">
    <property type="protein sequence ID" value="QBI01111.1"/>
    <property type="molecule type" value="Genomic_DNA"/>
</dbReference>
<reference evidence="2" key="3">
    <citation type="submission" date="2022-12" db="EMBL/GenBank/DDBJ databases">
        <authorList>
            <person name="Sun Q."/>
            <person name="Kim S."/>
        </authorList>
    </citation>
    <scope>NUCLEOTIDE SEQUENCE</scope>
    <source>
        <strain evidence="2">KCTC 12343</strain>
    </source>
</reference>